<evidence type="ECO:0000256" key="1">
    <source>
        <dbReference type="SAM" id="MobiDB-lite"/>
    </source>
</evidence>
<gene>
    <name evidence="3" type="ORF">OC842_006915</name>
</gene>
<name>A0AAN6JMY0_9BASI</name>
<feature type="region of interest" description="Disordered" evidence="1">
    <location>
        <begin position="352"/>
        <end position="375"/>
    </location>
</feature>
<feature type="compositionally biased region" description="Low complexity" evidence="1">
    <location>
        <begin position="37"/>
        <end position="51"/>
    </location>
</feature>
<sequence length="786" mass="84233">MAAAGTTRDANHSTVSSASNSNSTSSDIDQLRAHRVSLLSLYPSPAPSTRSPSPPPPSASRPQQQQQRQREEDGEDNVFYPRAAPAGLQVEDDAALEPPTLHTYRTSLRHHLLALLPTLALILLLAWISSTYADLSRHRHPSGKPPLVLVPLGAAAWLAAYATRPLVWDITDNALWLLTAPFLFLAQWIRRRRQRRSAQPKWARTVTSSSISSSNHAAAEWELAEDGAVEPSHGPRRTFLTLAVSILFRTVILELLRVGSMAVAIAVLDAATRRGHIWMTTSSEPDVDSPKSESLLLSPYDNRFGAVLWTTVGWCSAEWLIGSYDVLRKLRLYHPSLWPSAMYTDSIYDGDDDHYAEHDGEEDEEDGYADDDDDTIDREAAFPRTRTRASAPAALHQHNSHAGASGIEAATSAAQAAVNAVRFFPRVFTHQSNKSSSSSAFTIRPGPINVGGGGDGNGSAFVLPPSSGAAAQGASGAGGSGFHQLSAGGASGVRRRAATATSPQIPTQTLPQSSRAGQAEAERSSLLPAQSSHHEQFSTALDSTASGMYGTFHTARSFQPLSSNASPAREGMKDTAPAHASGEEEDEEEDEVDDADGDSDETRRLRRHATTTTTSFGQTQYAPPPPLDPEEEDALQARLAHALAILLAARERADLEETLGARLDVQVGPALAALWRIDGFVWNLGECLLLAAAVAITSEVELVRDGDGDGDGKGTGRREEWYATLPDLGASPLLPTWLALTALHTLLSLLWATALPKLGFAPVSYSSLLLGMGLSVAGLAWWGVLI</sequence>
<keyword evidence="2" id="KW-0472">Membrane</keyword>
<feature type="transmembrane region" description="Helical" evidence="2">
    <location>
        <begin position="734"/>
        <end position="753"/>
    </location>
</feature>
<reference evidence="3" key="1">
    <citation type="journal article" date="2023" name="PhytoFront">
        <title>Draft Genome Resources of Seven Strains of Tilletia horrida, Causal Agent of Kernel Smut of Rice.</title>
        <authorList>
            <person name="Khanal S."/>
            <person name="Antony Babu S."/>
            <person name="Zhou X.G."/>
        </authorList>
    </citation>
    <scope>NUCLEOTIDE SEQUENCE</scope>
    <source>
        <strain evidence="3">TX3</strain>
    </source>
</reference>
<feature type="compositionally biased region" description="Acidic residues" evidence="1">
    <location>
        <begin position="583"/>
        <end position="599"/>
    </location>
</feature>
<feature type="transmembrane region" description="Helical" evidence="2">
    <location>
        <begin position="147"/>
        <end position="167"/>
    </location>
</feature>
<keyword evidence="2" id="KW-1133">Transmembrane helix</keyword>
<protein>
    <submittedName>
        <fullName evidence="3">Uncharacterized protein</fullName>
    </submittedName>
</protein>
<keyword evidence="2" id="KW-0812">Transmembrane</keyword>
<keyword evidence="4" id="KW-1185">Reference proteome</keyword>
<feature type="region of interest" description="Disordered" evidence="1">
    <location>
        <begin position="558"/>
        <end position="632"/>
    </location>
</feature>
<dbReference type="Proteomes" id="UP001176521">
    <property type="component" value="Unassembled WGS sequence"/>
</dbReference>
<evidence type="ECO:0000256" key="2">
    <source>
        <dbReference type="SAM" id="Phobius"/>
    </source>
</evidence>
<feature type="region of interest" description="Disordered" evidence="1">
    <location>
        <begin position="449"/>
        <end position="537"/>
    </location>
</feature>
<organism evidence="3 4">
    <name type="scientific">Tilletia horrida</name>
    <dbReference type="NCBI Taxonomy" id="155126"/>
    <lineage>
        <taxon>Eukaryota</taxon>
        <taxon>Fungi</taxon>
        <taxon>Dikarya</taxon>
        <taxon>Basidiomycota</taxon>
        <taxon>Ustilaginomycotina</taxon>
        <taxon>Exobasidiomycetes</taxon>
        <taxon>Tilletiales</taxon>
        <taxon>Tilletiaceae</taxon>
        <taxon>Tilletia</taxon>
    </lineage>
</organism>
<feature type="transmembrane region" description="Helical" evidence="2">
    <location>
        <begin position="173"/>
        <end position="189"/>
    </location>
</feature>
<feature type="transmembrane region" description="Helical" evidence="2">
    <location>
        <begin position="765"/>
        <end position="784"/>
    </location>
</feature>
<accession>A0AAN6JMY0</accession>
<feature type="compositionally biased region" description="Low complexity" evidence="1">
    <location>
        <begin position="13"/>
        <end position="26"/>
    </location>
</feature>
<feature type="region of interest" description="Disordered" evidence="1">
    <location>
        <begin position="1"/>
        <end position="76"/>
    </location>
</feature>
<feature type="compositionally biased region" description="Acidic residues" evidence="1">
    <location>
        <begin position="359"/>
        <end position="375"/>
    </location>
</feature>
<feature type="transmembrane region" description="Helical" evidence="2">
    <location>
        <begin position="112"/>
        <end position="135"/>
    </location>
</feature>
<feature type="compositionally biased region" description="Polar residues" evidence="1">
    <location>
        <begin position="503"/>
        <end position="516"/>
    </location>
</feature>
<feature type="compositionally biased region" description="Polar residues" evidence="1">
    <location>
        <begin position="527"/>
        <end position="537"/>
    </location>
</feature>
<evidence type="ECO:0000313" key="4">
    <source>
        <dbReference type="Proteomes" id="UP001176521"/>
    </source>
</evidence>
<comment type="caution">
    <text evidence="3">The sequence shown here is derived from an EMBL/GenBank/DDBJ whole genome shotgun (WGS) entry which is preliminary data.</text>
</comment>
<proteinExistence type="predicted"/>
<dbReference type="AlphaFoldDB" id="A0AAN6JMY0"/>
<dbReference type="EMBL" id="JAPDMQ010000719">
    <property type="protein sequence ID" value="KAK0521015.1"/>
    <property type="molecule type" value="Genomic_DNA"/>
</dbReference>
<evidence type="ECO:0000313" key="3">
    <source>
        <dbReference type="EMBL" id="KAK0521015.1"/>
    </source>
</evidence>